<name>K0MDZ6_BORPB</name>
<accession>K0MDZ6</accession>
<dbReference type="KEGG" id="bpar:BN117_1617"/>
<dbReference type="RefSeq" id="WP_015039442.1">
    <property type="nucleotide sequence ID" value="NC_018828.1"/>
</dbReference>
<proteinExistence type="predicted"/>
<dbReference type="AlphaFoldDB" id="K0MDZ6"/>
<sequence length="71" mass="7435">MVNPIEPGVIPHEFQRDVIAAAIKSAAFALRQSREADPAKAARQVAEAAVVAWEVVNGLSRSASPSPRTAG</sequence>
<protein>
    <submittedName>
        <fullName evidence="1">Uncharacterized protein</fullName>
    </submittedName>
</protein>
<evidence type="ECO:0000313" key="1">
    <source>
        <dbReference type="EMBL" id="CCJ48950.1"/>
    </source>
</evidence>
<gene>
    <name evidence="1" type="ordered locus">BN117_1617</name>
</gene>
<dbReference type="EMBL" id="HE965803">
    <property type="protein sequence ID" value="CCJ48950.1"/>
    <property type="molecule type" value="Genomic_DNA"/>
</dbReference>
<reference evidence="1 2" key="1">
    <citation type="journal article" date="2012" name="BMC Genomics">
        <title>Comparative genomics of the classical Bordetella subspecies: the evolution and exchange of virulence-associated diversity amongst closely related pathogens.</title>
        <authorList>
            <person name="Park J."/>
            <person name="Zhang Y."/>
            <person name="Buboltz A.M."/>
            <person name="Zhang X."/>
            <person name="Schuster S.C."/>
            <person name="Ahuja U."/>
            <person name="Liu M."/>
            <person name="Miller J.F."/>
            <person name="Sebaihia M."/>
            <person name="Bentley S.D."/>
            <person name="Parkhill J."/>
            <person name="Harvill E.T."/>
        </authorList>
    </citation>
    <scope>NUCLEOTIDE SEQUENCE [LARGE SCALE GENOMIC DNA]</scope>
    <source>
        <strain evidence="1 2">Bpp5</strain>
    </source>
</reference>
<dbReference type="HOGENOM" id="CLU_2731976_0_0_4"/>
<dbReference type="Proteomes" id="UP000008035">
    <property type="component" value="Chromosome"/>
</dbReference>
<organism evidence="1 2">
    <name type="scientific">Bordetella parapertussis (strain Bpp5)</name>
    <dbReference type="NCBI Taxonomy" id="1208660"/>
    <lineage>
        <taxon>Bacteria</taxon>
        <taxon>Pseudomonadati</taxon>
        <taxon>Pseudomonadota</taxon>
        <taxon>Betaproteobacteria</taxon>
        <taxon>Burkholderiales</taxon>
        <taxon>Alcaligenaceae</taxon>
        <taxon>Bordetella</taxon>
    </lineage>
</organism>
<evidence type="ECO:0000313" key="2">
    <source>
        <dbReference type="Proteomes" id="UP000008035"/>
    </source>
</evidence>